<dbReference type="SUPFAM" id="SSF52540">
    <property type="entry name" value="P-loop containing nucleoside triphosphate hydrolases"/>
    <property type="match status" value="1"/>
</dbReference>
<dbReference type="AlphaFoldDB" id="A0A640SG05"/>
<evidence type="ECO:0000313" key="3">
    <source>
        <dbReference type="Proteomes" id="UP000435837"/>
    </source>
</evidence>
<comment type="caution">
    <text evidence="2">The sequence shown here is derived from an EMBL/GenBank/DDBJ whole genome shotgun (WGS) entry which is preliminary data.</text>
</comment>
<dbReference type="InterPro" id="IPR025851">
    <property type="entry name" value="SUKH-4"/>
</dbReference>
<reference evidence="2 3" key="1">
    <citation type="submission" date="2019-12" db="EMBL/GenBank/DDBJ databases">
        <title>Whole genome shotgun sequence of Streptomyces caniferus NBRC 15389.</title>
        <authorList>
            <person name="Ichikawa N."/>
            <person name="Kimura A."/>
            <person name="Kitahashi Y."/>
            <person name="Komaki H."/>
            <person name="Tamura T."/>
        </authorList>
    </citation>
    <scope>NUCLEOTIDE SEQUENCE [LARGE SCALE GENOMIC DNA]</scope>
    <source>
        <strain evidence="2 3">NBRC 15389</strain>
    </source>
</reference>
<protein>
    <submittedName>
        <fullName evidence="2">Uncharacterized protein</fullName>
    </submittedName>
</protein>
<feature type="region of interest" description="Disordered" evidence="1">
    <location>
        <begin position="452"/>
        <end position="476"/>
    </location>
</feature>
<proteinExistence type="predicted"/>
<name>A0A640SG05_9ACTN</name>
<accession>A0A640SG05</accession>
<dbReference type="RefSeq" id="WP_159480760.1">
    <property type="nucleotide sequence ID" value="NZ_BAAATH010000007.1"/>
</dbReference>
<gene>
    <name evidence="2" type="ORF">Scani_60420</name>
</gene>
<dbReference type="OrthoDB" id="3860495at2"/>
<dbReference type="Proteomes" id="UP000435837">
    <property type="component" value="Unassembled WGS sequence"/>
</dbReference>
<evidence type="ECO:0000256" key="1">
    <source>
        <dbReference type="SAM" id="MobiDB-lite"/>
    </source>
</evidence>
<organism evidence="2 3">
    <name type="scientific">Streptomyces caniferus</name>
    <dbReference type="NCBI Taxonomy" id="285557"/>
    <lineage>
        <taxon>Bacteria</taxon>
        <taxon>Bacillati</taxon>
        <taxon>Actinomycetota</taxon>
        <taxon>Actinomycetes</taxon>
        <taxon>Kitasatosporales</taxon>
        <taxon>Streptomycetaceae</taxon>
        <taxon>Streptomyces</taxon>
    </lineage>
</organism>
<dbReference type="EMBL" id="BLIN01000005">
    <property type="protein sequence ID" value="GFE09774.1"/>
    <property type="molecule type" value="Genomic_DNA"/>
</dbReference>
<sequence>MTSDIPHPERTTPDRAVTGLVDWWRHGAQRVAEVTGPPACGRTQVLTEVAAAVPGAVTVDATDLTAEEIVDRIVASAGVELPLERRAGWADSLADSAVRESLVVLTNVQRAGRTRRSPQPDRIVRLMASDLAVGARTKVLVERSQDDDRLAHDRLVVTLAAPPSEAASAGIPPGGRGADAVGSTALRALALAEVRHTPLAVWEELTRALGAYEGQHVDTDGLLEDGAHLVALAEDGTVSFRDERVAEAARRTVPSDALTAVNRRLVEWLRNWAAGRPAPQGWASTDAVGRYAAHGLAMHAVQAGVFDEVQRDGRLVAHLSQVALIDAAHSQDPDWIDPDTLAADAANLWLSGVDSLPQHEWASWLHLTSTVRGDEETAAAIERSGVALPWRVRWAHWRPPGGMGAPYVQPGPLTQPAVVPEGAWPGRTAVTARGLWDDRFRVWDAESGEALAGPWQGELPTAGQREPLWRPDEDSGVTPDWADLLEHVEEPAFLTGRLGFENVTVVTGSGGVFAVEPTTPDAFEGLHRVHGEPLLKDAGYLCAVSKKASDGSGLFWPELFEPQSVRRCAADALPDDPADAEALRLLQEVGLPAFDGAAMGLLALDEDPALTALGTGDDDVLSWDPPGPYYRIGMWRGRDIAVHGSSGQVHLLPADPEDDEEPALIAGSLRTFIDLLQTYLSGRCMLAMAGGRIELEAIREDMEITLSSIDEPGTDSGVWSVDLEEDY</sequence>
<dbReference type="Pfam" id="PF14435">
    <property type="entry name" value="SUKH-4"/>
    <property type="match status" value="1"/>
</dbReference>
<evidence type="ECO:0000313" key="2">
    <source>
        <dbReference type="EMBL" id="GFE09774.1"/>
    </source>
</evidence>
<dbReference type="InterPro" id="IPR027417">
    <property type="entry name" value="P-loop_NTPase"/>
</dbReference>